<feature type="region of interest" description="Disordered" evidence="1">
    <location>
        <begin position="128"/>
        <end position="159"/>
    </location>
</feature>
<name>A0A2T6ZMG7_TUBBO</name>
<feature type="transmembrane region" description="Helical" evidence="2">
    <location>
        <begin position="37"/>
        <end position="55"/>
    </location>
</feature>
<comment type="caution">
    <text evidence="3">The sequence shown here is derived from an EMBL/GenBank/DDBJ whole genome shotgun (WGS) entry which is preliminary data.</text>
</comment>
<evidence type="ECO:0000256" key="1">
    <source>
        <dbReference type="SAM" id="MobiDB-lite"/>
    </source>
</evidence>
<protein>
    <submittedName>
        <fullName evidence="3">Uncharacterized protein</fullName>
    </submittedName>
</protein>
<reference evidence="3 4" key="1">
    <citation type="submission" date="2017-04" db="EMBL/GenBank/DDBJ databases">
        <title>Draft genome sequence of Tuber borchii Vittad., a whitish edible truffle.</title>
        <authorList>
            <consortium name="DOE Joint Genome Institute"/>
            <person name="Murat C."/>
            <person name="Kuo A."/>
            <person name="Barry K.W."/>
            <person name="Clum A."/>
            <person name="Dockter R.B."/>
            <person name="Fauchery L."/>
            <person name="Iotti M."/>
            <person name="Kohler A."/>
            <person name="Labutti K."/>
            <person name="Lindquist E.A."/>
            <person name="Lipzen A."/>
            <person name="Ohm R.A."/>
            <person name="Wang M."/>
            <person name="Grigoriev I.V."/>
            <person name="Zambonelli A."/>
            <person name="Martin F.M."/>
        </authorList>
    </citation>
    <scope>NUCLEOTIDE SEQUENCE [LARGE SCALE GENOMIC DNA]</scope>
    <source>
        <strain evidence="3 4">Tbo3840</strain>
    </source>
</reference>
<dbReference type="AlphaFoldDB" id="A0A2T6ZMG7"/>
<keyword evidence="2" id="KW-0472">Membrane</keyword>
<accession>A0A2T6ZMG7</accession>
<proteinExistence type="predicted"/>
<keyword evidence="4" id="KW-1185">Reference proteome</keyword>
<dbReference type="OrthoDB" id="5477432at2759"/>
<organism evidence="3 4">
    <name type="scientific">Tuber borchii</name>
    <name type="common">White truffle</name>
    <dbReference type="NCBI Taxonomy" id="42251"/>
    <lineage>
        <taxon>Eukaryota</taxon>
        <taxon>Fungi</taxon>
        <taxon>Dikarya</taxon>
        <taxon>Ascomycota</taxon>
        <taxon>Pezizomycotina</taxon>
        <taxon>Pezizomycetes</taxon>
        <taxon>Pezizales</taxon>
        <taxon>Tuberaceae</taxon>
        <taxon>Tuber</taxon>
    </lineage>
</organism>
<sequence length="159" mass="17237">MSPIGEPAIWAMLSQFDKRDNSETQEHDPNGMSPGEVLAIVIAALTLLVAMIPLFRRPRFRWVSSLISPFKAFGITPPNPMSTAVTTSEDPSTTLALGIPIPLPIFIYSGCSGAHLVDARSNTFRYSQNGTTGEDGTVLRIGEAPGPRRPERAVTYPLQ</sequence>
<keyword evidence="2" id="KW-0812">Transmembrane</keyword>
<dbReference type="Proteomes" id="UP000244722">
    <property type="component" value="Unassembled WGS sequence"/>
</dbReference>
<dbReference type="EMBL" id="NESQ01000179">
    <property type="protein sequence ID" value="PUU76689.1"/>
    <property type="molecule type" value="Genomic_DNA"/>
</dbReference>
<evidence type="ECO:0000313" key="3">
    <source>
        <dbReference type="EMBL" id="PUU76689.1"/>
    </source>
</evidence>
<keyword evidence="2" id="KW-1133">Transmembrane helix</keyword>
<evidence type="ECO:0000313" key="4">
    <source>
        <dbReference type="Proteomes" id="UP000244722"/>
    </source>
</evidence>
<evidence type="ECO:0000256" key="2">
    <source>
        <dbReference type="SAM" id="Phobius"/>
    </source>
</evidence>
<gene>
    <name evidence="3" type="ORF">B9Z19DRAFT_1194556</name>
</gene>